<dbReference type="Pfam" id="PF07963">
    <property type="entry name" value="N_methyl"/>
    <property type="match status" value="1"/>
</dbReference>
<evidence type="ECO:0000313" key="3">
    <source>
        <dbReference type="Proteomes" id="UP000315343"/>
    </source>
</evidence>
<organism evidence="2 3">
    <name type="scientific">Sedimentibacter saalensis</name>
    <dbReference type="NCBI Taxonomy" id="130788"/>
    <lineage>
        <taxon>Bacteria</taxon>
        <taxon>Bacillati</taxon>
        <taxon>Bacillota</taxon>
        <taxon>Tissierellia</taxon>
        <taxon>Sedimentibacter</taxon>
    </lineage>
</organism>
<dbReference type="RefSeq" id="WP_145086787.1">
    <property type="nucleotide sequence ID" value="NZ_VLKH01000014.1"/>
</dbReference>
<dbReference type="PROSITE" id="PS00409">
    <property type="entry name" value="PROKAR_NTER_METHYL"/>
    <property type="match status" value="1"/>
</dbReference>
<evidence type="ECO:0000256" key="1">
    <source>
        <dbReference type="SAM" id="Phobius"/>
    </source>
</evidence>
<dbReference type="EMBL" id="VLKH01000014">
    <property type="protein sequence ID" value="TWH77047.1"/>
    <property type="molecule type" value="Genomic_DNA"/>
</dbReference>
<dbReference type="AlphaFoldDB" id="A0A562J1M4"/>
<protein>
    <submittedName>
        <fullName evidence="2">Prepilin-type N-terminal cleavage/methylation domain-containing protein</fullName>
    </submittedName>
</protein>
<dbReference type="OrthoDB" id="1952907at2"/>
<keyword evidence="1" id="KW-0812">Transmembrane</keyword>
<keyword evidence="1" id="KW-0472">Membrane</keyword>
<dbReference type="Proteomes" id="UP000315343">
    <property type="component" value="Unassembled WGS sequence"/>
</dbReference>
<name>A0A562J1M4_9FIRM</name>
<evidence type="ECO:0000313" key="2">
    <source>
        <dbReference type="EMBL" id="TWH77047.1"/>
    </source>
</evidence>
<proteinExistence type="predicted"/>
<dbReference type="InterPro" id="IPR012902">
    <property type="entry name" value="N_methyl_site"/>
</dbReference>
<comment type="caution">
    <text evidence="2">The sequence shown here is derived from an EMBL/GenBank/DDBJ whole genome shotgun (WGS) entry which is preliminary data.</text>
</comment>
<feature type="transmembrane region" description="Helical" evidence="1">
    <location>
        <begin position="12"/>
        <end position="33"/>
    </location>
</feature>
<sequence length="226" mass="25725">MLKNKKGFTLIELLVALGLSTLVTSLVVTFFVVNIKTYKELNDEAELQFQAQYILNFMSDKIMESEGISLMRNSLDYYSMTSVRASGLKLPADKISFRFGDGESENYVFHIVNKNIRYGIGNKDLNPSVELGNYVKAMHISLLKNNSLINVKVFKITLLLEKGNQSFEAEQVVSFRNNNFADSEFCKFLTDCSAHCNYIKKINSHCNKINTLTNTELIYKISYGIF</sequence>
<dbReference type="NCBIfam" id="TIGR02532">
    <property type="entry name" value="IV_pilin_GFxxxE"/>
    <property type="match status" value="1"/>
</dbReference>
<keyword evidence="1" id="KW-1133">Transmembrane helix</keyword>
<gene>
    <name evidence="2" type="ORF">LY60_03523</name>
</gene>
<keyword evidence="3" id="KW-1185">Reference proteome</keyword>
<reference evidence="2 3" key="1">
    <citation type="submission" date="2019-07" db="EMBL/GenBank/DDBJ databases">
        <title>Genomic Encyclopedia of Type Strains, Phase I: the one thousand microbial genomes (KMG-I) project.</title>
        <authorList>
            <person name="Kyrpides N."/>
        </authorList>
    </citation>
    <scope>NUCLEOTIDE SEQUENCE [LARGE SCALE GENOMIC DNA]</scope>
    <source>
        <strain evidence="2 3">DSM 13558</strain>
    </source>
</reference>
<accession>A0A562J1M4</accession>